<gene>
    <name evidence="3" type="ORF">AOQ71_15805</name>
</gene>
<evidence type="ECO:0000313" key="4">
    <source>
        <dbReference type="Proteomes" id="UP000051936"/>
    </source>
</evidence>
<comment type="caution">
    <text evidence="3">The sequence shown here is derived from an EMBL/GenBank/DDBJ whole genome shotgun (WGS) entry which is preliminary data.</text>
</comment>
<dbReference type="OrthoDB" id="9778690at2"/>
<protein>
    <recommendedName>
        <fullName evidence="5">Thioesterase</fullName>
    </recommendedName>
</protein>
<feature type="domain" description="Thioesterase" evidence="1">
    <location>
        <begin position="80"/>
        <end position="275"/>
    </location>
</feature>
<dbReference type="RefSeq" id="WP_057747596.1">
    <property type="nucleotide sequence ID" value="NZ_LJYG01000062.1"/>
</dbReference>
<feature type="domain" description="TubC N-terminal docking" evidence="2">
    <location>
        <begin position="5"/>
        <end position="54"/>
    </location>
</feature>
<dbReference type="InterPro" id="IPR001031">
    <property type="entry name" value="Thioesterase"/>
</dbReference>
<name>A0A0R3DS71_9BRAD</name>
<accession>A0A0R3DS71</accession>
<dbReference type="InterPro" id="IPR044894">
    <property type="entry name" value="TubC_N_sf"/>
</dbReference>
<dbReference type="Pfam" id="PF00975">
    <property type="entry name" value="Thioesterase"/>
    <property type="match status" value="1"/>
</dbReference>
<dbReference type="Proteomes" id="UP000051936">
    <property type="component" value="Unassembled WGS sequence"/>
</dbReference>
<dbReference type="Gene3D" id="1.10.10.1830">
    <property type="entry name" value="Non-ribosomal peptide synthase, adenylation domain"/>
    <property type="match status" value="1"/>
</dbReference>
<dbReference type="AlphaFoldDB" id="A0A0R3DS71"/>
<evidence type="ECO:0000313" key="3">
    <source>
        <dbReference type="EMBL" id="KRQ12615.1"/>
    </source>
</evidence>
<dbReference type="Gene3D" id="3.40.50.1820">
    <property type="entry name" value="alpha/beta hydrolase"/>
    <property type="match status" value="1"/>
</dbReference>
<evidence type="ECO:0008006" key="5">
    <source>
        <dbReference type="Google" id="ProtNLM"/>
    </source>
</evidence>
<evidence type="ECO:0000259" key="2">
    <source>
        <dbReference type="Pfam" id="PF18563"/>
    </source>
</evidence>
<organism evidence="3 4">
    <name type="scientific">Bradyrhizobium manausense</name>
    <dbReference type="NCBI Taxonomy" id="989370"/>
    <lineage>
        <taxon>Bacteria</taxon>
        <taxon>Pseudomonadati</taxon>
        <taxon>Pseudomonadota</taxon>
        <taxon>Alphaproteobacteria</taxon>
        <taxon>Hyphomicrobiales</taxon>
        <taxon>Nitrobacteraceae</taxon>
        <taxon>Bradyrhizobium</taxon>
    </lineage>
</organism>
<dbReference type="InterPro" id="IPR029058">
    <property type="entry name" value="AB_hydrolase_fold"/>
</dbReference>
<dbReference type="InterPro" id="IPR041464">
    <property type="entry name" value="TubC_N"/>
</dbReference>
<reference evidence="3 4" key="1">
    <citation type="submission" date="2015-09" db="EMBL/GenBank/DDBJ databases">
        <title>Draft Genome Sequence of Bradyrhizobium manausense Strain BR 3351T, a Novel Symbiotic Nitrogen-Fixing Alphaproteobacterium Isolated from Brazilian Amazon Rain Forest.</title>
        <authorList>
            <person name="De Araujo J.L."/>
            <person name="Zilli J.E."/>
        </authorList>
    </citation>
    <scope>NUCLEOTIDE SEQUENCE [LARGE SCALE GENOMIC DNA]</scope>
    <source>
        <strain evidence="3 4">BR3351</strain>
    </source>
</reference>
<keyword evidence="4" id="KW-1185">Reference proteome</keyword>
<evidence type="ECO:0000259" key="1">
    <source>
        <dbReference type="Pfam" id="PF00975"/>
    </source>
</evidence>
<dbReference type="EMBL" id="LJYG01000062">
    <property type="protein sequence ID" value="KRQ12615.1"/>
    <property type="molecule type" value="Genomic_DNA"/>
</dbReference>
<dbReference type="STRING" id="989370.AOQ71_15805"/>
<sequence length="307" mass="33770">MDAAALLSTLRSRDVKLWIENAQLRCSAPVGALDLALREALKGRKDEIIALLRQAEALQSGPVSIVPIKPEGSRAPIFAVSGHAGDVFCLLPLARHLDAAQPVIGVQPPGLDGTEPLHSIEALARYEIEQIRRYRPHGPYRIAGHCAGGTLAFEVAQQLVAAGHEVSLLALIGSPFPAVFGRTSLLWVRLAGYATALAPAEFLRRLRQRLERQRAQALMDPAARRARERVESATVAAVRKYAPRPYPGHIDLFVTGDKWHRSHQWGRFARSLREHHVGDYPVNDLLLGPKVSLLAASLQRRLDQLQN</sequence>
<dbReference type="Pfam" id="PF18563">
    <property type="entry name" value="TubC_N"/>
    <property type="match status" value="1"/>
</dbReference>
<dbReference type="SUPFAM" id="SSF53474">
    <property type="entry name" value="alpha/beta-Hydrolases"/>
    <property type="match status" value="1"/>
</dbReference>
<proteinExistence type="predicted"/>